<dbReference type="EMBL" id="JAHRHJ020000009">
    <property type="protein sequence ID" value="KAH9301839.1"/>
    <property type="molecule type" value="Genomic_DNA"/>
</dbReference>
<dbReference type="InterPro" id="IPR050432">
    <property type="entry name" value="FAD-linked_Oxidoreductases_BP"/>
</dbReference>
<dbReference type="GO" id="GO:0009690">
    <property type="term" value="P:cytokinin metabolic process"/>
    <property type="evidence" value="ECO:0007669"/>
    <property type="project" value="InterPro"/>
</dbReference>
<keyword evidence="8" id="KW-1185">Reference proteome</keyword>
<evidence type="ECO:0000256" key="4">
    <source>
        <dbReference type="ARBA" id="ARBA00022827"/>
    </source>
</evidence>
<evidence type="ECO:0000256" key="2">
    <source>
        <dbReference type="ARBA" id="ARBA00005466"/>
    </source>
</evidence>
<organism evidence="7 8">
    <name type="scientific">Taxus chinensis</name>
    <name type="common">Chinese yew</name>
    <name type="synonym">Taxus wallichiana var. chinensis</name>
    <dbReference type="NCBI Taxonomy" id="29808"/>
    <lineage>
        <taxon>Eukaryota</taxon>
        <taxon>Viridiplantae</taxon>
        <taxon>Streptophyta</taxon>
        <taxon>Embryophyta</taxon>
        <taxon>Tracheophyta</taxon>
        <taxon>Spermatophyta</taxon>
        <taxon>Pinopsida</taxon>
        <taxon>Pinidae</taxon>
        <taxon>Conifers II</taxon>
        <taxon>Cupressales</taxon>
        <taxon>Taxaceae</taxon>
        <taxon>Taxus</taxon>
    </lineage>
</organism>
<keyword evidence="4" id="KW-0274">FAD</keyword>
<evidence type="ECO:0000259" key="6">
    <source>
        <dbReference type="Pfam" id="PF09265"/>
    </source>
</evidence>
<dbReference type="Gene3D" id="3.40.50.1820">
    <property type="entry name" value="alpha/beta hydrolase"/>
    <property type="match status" value="1"/>
</dbReference>
<proteinExistence type="inferred from homology"/>
<evidence type="ECO:0000313" key="8">
    <source>
        <dbReference type="Proteomes" id="UP000824469"/>
    </source>
</evidence>
<dbReference type="GO" id="GO:0019139">
    <property type="term" value="F:cytokinin dehydrogenase activity"/>
    <property type="evidence" value="ECO:0007669"/>
    <property type="project" value="InterPro"/>
</dbReference>
<sequence length="336" mass="37712">WTPSEKHNSLVLNLKELDALWRLTLPLGSNRDHPFCTPVAGESAHTACSNALPPILFGCEKQVEEHIFEEEDYGFTVLTMEQQSAVNEIAILKKVEWKLGSLFLQKIGVNVNLDSPSYVNINEKDETGEAITCSLDQREDLFYGVLGGLGQYRIITKAIIMLQKAPDMVRWIRVVYADFEDFRVDQEMLISLPKVKSFDYVEGFVLANNNDPINGWPSVPLSLTYSFDTKLIPDTAGPILYCLEVALHYDHDTNFMALNKWIASPGSRLRRVRFAATEGLVRGFGEINLVVQWRCEDLLSRFQAGECAVDSLVLVRLIQTRIVTGGEARIVTGSSP</sequence>
<dbReference type="Gene3D" id="3.40.462.10">
    <property type="entry name" value="FAD-linked oxidases, C-terminal domain"/>
    <property type="match status" value="1"/>
</dbReference>
<comment type="similarity">
    <text evidence="2">Belongs to the oxygen-dependent FAD-linked oxidoreductase family.</text>
</comment>
<dbReference type="Pfam" id="PF09265">
    <property type="entry name" value="Cytokin-bind"/>
    <property type="match status" value="1"/>
</dbReference>
<name>A0AA38FD85_TAXCH</name>
<dbReference type="InterPro" id="IPR029058">
    <property type="entry name" value="AB_hydrolase_fold"/>
</dbReference>
<accession>A0AA38FD85</accession>
<feature type="domain" description="Cytokinin dehydrogenase 1 FAD/cytokinin binding" evidence="6">
    <location>
        <begin position="166"/>
        <end position="263"/>
    </location>
</feature>
<dbReference type="AlphaFoldDB" id="A0AA38FD85"/>
<gene>
    <name evidence="7" type="ORF">KI387_013422</name>
</gene>
<dbReference type="PANTHER" id="PTHR13878">
    <property type="entry name" value="GULONOLACTONE OXIDASE"/>
    <property type="match status" value="1"/>
</dbReference>
<evidence type="ECO:0000313" key="7">
    <source>
        <dbReference type="EMBL" id="KAH9301839.1"/>
    </source>
</evidence>
<protein>
    <recommendedName>
        <fullName evidence="6">Cytokinin dehydrogenase 1 FAD/cytokinin binding domain-containing protein</fullName>
    </recommendedName>
</protein>
<evidence type="ECO:0000256" key="1">
    <source>
        <dbReference type="ARBA" id="ARBA00001974"/>
    </source>
</evidence>
<keyword evidence="3" id="KW-0285">Flavoprotein</keyword>
<evidence type="ECO:0000256" key="5">
    <source>
        <dbReference type="ARBA" id="ARBA00023002"/>
    </source>
</evidence>
<keyword evidence="5" id="KW-0560">Oxidoreductase</keyword>
<dbReference type="InterPro" id="IPR016164">
    <property type="entry name" value="FAD-linked_Oxase-like_C"/>
</dbReference>
<feature type="non-terminal residue" evidence="7">
    <location>
        <position position="1"/>
    </location>
</feature>
<evidence type="ECO:0000256" key="3">
    <source>
        <dbReference type="ARBA" id="ARBA00022630"/>
    </source>
</evidence>
<dbReference type="GO" id="GO:0050660">
    <property type="term" value="F:flavin adenine dinucleotide binding"/>
    <property type="evidence" value="ECO:0007669"/>
    <property type="project" value="InterPro"/>
</dbReference>
<comment type="caution">
    <text evidence="7">The sequence shown here is derived from an EMBL/GenBank/DDBJ whole genome shotgun (WGS) entry which is preliminary data.</text>
</comment>
<dbReference type="PANTHER" id="PTHR13878:SF112">
    <property type="entry name" value="CYTOKININ DEHYDROGENASE 7"/>
    <property type="match status" value="1"/>
</dbReference>
<dbReference type="Proteomes" id="UP000824469">
    <property type="component" value="Unassembled WGS sequence"/>
</dbReference>
<reference evidence="7 8" key="1">
    <citation type="journal article" date="2021" name="Nat. Plants">
        <title>The Taxus genome provides insights into paclitaxel biosynthesis.</title>
        <authorList>
            <person name="Xiong X."/>
            <person name="Gou J."/>
            <person name="Liao Q."/>
            <person name="Li Y."/>
            <person name="Zhou Q."/>
            <person name="Bi G."/>
            <person name="Li C."/>
            <person name="Du R."/>
            <person name="Wang X."/>
            <person name="Sun T."/>
            <person name="Guo L."/>
            <person name="Liang H."/>
            <person name="Lu P."/>
            <person name="Wu Y."/>
            <person name="Zhang Z."/>
            <person name="Ro D.K."/>
            <person name="Shang Y."/>
            <person name="Huang S."/>
            <person name="Yan J."/>
        </authorList>
    </citation>
    <scope>NUCLEOTIDE SEQUENCE [LARGE SCALE GENOMIC DNA]</scope>
    <source>
        <strain evidence="7">Ta-2019</strain>
    </source>
</reference>
<dbReference type="InterPro" id="IPR016170">
    <property type="entry name" value="Cytok_DH_C_sf"/>
</dbReference>
<dbReference type="SUPFAM" id="SSF55103">
    <property type="entry name" value="FAD-linked oxidases, C-terminal domain"/>
    <property type="match status" value="1"/>
</dbReference>
<comment type="cofactor">
    <cofactor evidence="1">
        <name>FAD</name>
        <dbReference type="ChEBI" id="CHEBI:57692"/>
    </cofactor>
</comment>
<dbReference type="InterPro" id="IPR015345">
    <property type="entry name" value="Cytokinin_DH_FAD/cytokin-bd"/>
</dbReference>